<organism evidence="1 2">
    <name type="scientific">Dyadobacter fermentans</name>
    <dbReference type="NCBI Taxonomy" id="94254"/>
    <lineage>
        <taxon>Bacteria</taxon>
        <taxon>Pseudomonadati</taxon>
        <taxon>Bacteroidota</taxon>
        <taxon>Cytophagia</taxon>
        <taxon>Cytophagales</taxon>
        <taxon>Spirosomataceae</taxon>
        <taxon>Dyadobacter</taxon>
    </lineage>
</organism>
<accession>A0ABU1QUM0</accession>
<comment type="caution">
    <text evidence="1">The sequence shown here is derived from an EMBL/GenBank/DDBJ whole genome shotgun (WGS) entry which is preliminary data.</text>
</comment>
<proteinExistence type="predicted"/>
<dbReference type="EMBL" id="JAVDTI010000002">
    <property type="protein sequence ID" value="MDR6804851.1"/>
    <property type="molecule type" value="Genomic_DNA"/>
</dbReference>
<sequence>MMFPILIQPSPIAGASLVRKLIEIQSVTLPSMRLLFFVLFLGIFRISNAQDSIRVTFAEEESQETFVKQRFVDRYENVFMTKVPTRHMLKLGLAFTPNYIFSVENTANNTTPVELGYEYKVLPSWSVGADMGVSGGWGDNAGLEGLISGKIYARWYYDMRRRIKEGTGSNNFTGNFLAVVGERQWGKEVVNNQLKRLGLEFGLQRRFLNRGRLELGIGLYYQDFRRDDSPLLVAYEFGKSSRIAIASRTSMGLAFGDWKRQKNQPFCEVLRCDDFVQQLWKLQWPTVYISPDYSNGSIGLAYERKLKSSPFSLNTQFSVNYMRIVSRDYPTPGARLTSNDYQLQSTLHLRYYTDQKKAIRQGTGGNNLSGLYVAPYFHHLFYHSETYFGEGKSKRHLGLGAAGGFQQVVFGSAFIDVSAGLSHNLLKITENSRRYLGYFRMGFGLVL</sequence>
<reference evidence="1 2" key="1">
    <citation type="submission" date="2023-07" db="EMBL/GenBank/DDBJ databases">
        <title>Sorghum-associated microbial communities from plants grown in Nebraska, USA.</title>
        <authorList>
            <person name="Schachtman D."/>
        </authorList>
    </citation>
    <scope>NUCLEOTIDE SEQUENCE [LARGE SCALE GENOMIC DNA]</scope>
    <source>
        <strain evidence="1 2">BE57</strain>
    </source>
</reference>
<dbReference type="RefSeq" id="WP_309982117.1">
    <property type="nucleotide sequence ID" value="NZ_JAVDTI010000002.1"/>
</dbReference>
<name>A0ABU1QUM0_9BACT</name>
<dbReference type="Proteomes" id="UP001264980">
    <property type="component" value="Unassembled WGS sequence"/>
</dbReference>
<evidence type="ECO:0000313" key="2">
    <source>
        <dbReference type="Proteomes" id="UP001264980"/>
    </source>
</evidence>
<protein>
    <submittedName>
        <fullName evidence="1">Uncharacterized protein</fullName>
    </submittedName>
</protein>
<evidence type="ECO:0000313" key="1">
    <source>
        <dbReference type="EMBL" id="MDR6804851.1"/>
    </source>
</evidence>
<gene>
    <name evidence="1" type="ORF">J2W84_001897</name>
</gene>
<keyword evidence="2" id="KW-1185">Reference proteome</keyword>